<proteinExistence type="predicted"/>
<feature type="compositionally biased region" description="Low complexity" evidence="1">
    <location>
        <begin position="417"/>
        <end position="440"/>
    </location>
</feature>
<feature type="region of interest" description="Disordered" evidence="1">
    <location>
        <begin position="411"/>
        <end position="443"/>
    </location>
</feature>
<accession>A0A3N4HRK3</accession>
<evidence type="ECO:0000256" key="1">
    <source>
        <dbReference type="SAM" id="MobiDB-lite"/>
    </source>
</evidence>
<dbReference type="EMBL" id="ML119744">
    <property type="protein sequence ID" value="RPA76452.1"/>
    <property type="molecule type" value="Genomic_DNA"/>
</dbReference>
<organism evidence="2 3">
    <name type="scientific">Ascobolus immersus RN42</name>
    <dbReference type="NCBI Taxonomy" id="1160509"/>
    <lineage>
        <taxon>Eukaryota</taxon>
        <taxon>Fungi</taxon>
        <taxon>Dikarya</taxon>
        <taxon>Ascomycota</taxon>
        <taxon>Pezizomycotina</taxon>
        <taxon>Pezizomycetes</taxon>
        <taxon>Pezizales</taxon>
        <taxon>Ascobolaceae</taxon>
        <taxon>Ascobolus</taxon>
    </lineage>
</organism>
<reference evidence="2 3" key="1">
    <citation type="journal article" date="2018" name="Nat. Ecol. Evol.">
        <title>Pezizomycetes genomes reveal the molecular basis of ectomycorrhizal truffle lifestyle.</title>
        <authorList>
            <person name="Murat C."/>
            <person name="Payen T."/>
            <person name="Noel B."/>
            <person name="Kuo A."/>
            <person name="Morin E."/>
            <person name="Chen J."/>
            <person name="Kohler A."/>
            <person name="Krizsan K."/>
            <person name="Balestrini R."/>
            <person name="Da Silva C."/>
            <person name="Montanini B."/>
            <person name="Hainaut M."/>
            <person name="Levati E."/>
            <person name="Barry K.W."/>
            <person name="Belfiori B."/>
            <person name="Cichocki N."/>
            <person name="Clum A."/>
            <person name="Dockter R.B."/>
            <person name="Fauchery L."/>
            <person name="Guy J."/>
            <person name="Iotti M."/>
            <person name="Le Tacon F."/>
            <person name="Lindquist E.A."/>
            <person name="Lipzen A."/>
            <person name="Malagnac F."/>
            <person name="Mello A."/>
            <person name="Molinier V."/>
            <person name="Miyauchi S."/>
            <person name="Poulain J."/>
            <person name="Riccioni C."/>
            <person name="Rubini A."/>
            <person name="Sitrit Y."/>
            <person name="Splivallo R."/>
            <person name="Traeger S."/>
            <person name="Wang M."/>
            <person name="Zifcakova L."/>
            <person name="Wipf D."/>
            <person name="Zambonelli A."/>
            <person name="Paolocci F."/>
            <person name="Nowrousian M."/>
            <person name="Ottonello S."/>
            <person name="Baldrian P."/>
            <person name="Spatafora J.W."/>
            <person name="Henrissat B."/>
            <person name="Nagy L.G."/>
            <person name="Aury J.M."/>
            <person name="Wincker P."/>
            <person name="Grigoriev I.V."/>
            <person name="Bonfante P."/>
            <person name="Martin F.M."/>
        </authorList>
    </citation>
    <scope>NUCLEOTIDE SEQUENCE [LARGE SCALE GENOMIC DNA]</scope>
    <source>
        <strain evidence="2 3">RN42</strain>
    </source>
</reference>
<dbReference type="Proteomes" id="UP000275078">
    <property type="component" value="Unassembled WGS sequence"/>
</dbReference>
<keyword evidence="3" id="KW-1185">Reference proteome</keyword>
<feature type="region of interest" description="Disordered" evidence="1">
    <location>
        <begin position="344"/>
        <end position="395"/>
    </location>
</feature>
<protein>
    <submittedName>
        <fullName evidence="2">Uncharacterized protein</fullName>
    </submittedName>
</protein>
<feature type="compositionally biased region" description="Polar residues" evidence="1">
    <location>
        <begin position="344"/>
        <end position="366"/>
    </location>
</feature>
<evidence type="ECO:0000313" key="3">
    <source>
        <dbReference type="Proteomes" id="UP000275078"/>
    </source>
</evidence>
<feature type="region of interest" description="Disordered" evidence="1">
    <location>
        <begin position="293"/>
        <end position="316"/>
    </location>
</feature>
<feature type="compositionally biased region" description="Polar residues" evidence="1">
    <location>
        <begin position="293"/>
        <end position="305"/>
    </location>
</feature>
<feature type="region of interest" description="Disordered" evidence="1">
    <location>
        <begin position="648"/>
        <end position="690"/>
    </location>
</feature>
<evidence type="ECO:0000313" key="2">
    <source>
        <dbReference type="EMBL" id="RPA76452.1"/>
    </source>
</evidence>
<feature type="compositionally biased region" description="Acidic residues" evidence="1">
    <location>
        <begin position="653"/>
        <end position="667"/>
    </location>
</feature>
<feature type="compositionally biased region" description="Low complexity" evidence="1">
    <location>
        <begin position="381"/>
        <end position="391"/>
    </location>
</feature>
<feature type="region of interest" description="Disordered" evidence="1">
    <location>
        <begin position="717"/>
        <end position="741"/>
    </location>
</feature>
<sequence length="927" mass="103135">MPHMRSTVGLLASKVAVIHKFENCTLDQSHFLAAVSTQLQVPPRHALIRCTDSALLDYYDGILHRNWDAFIRTKVQDIFISSNEQYIFILMDDKHTIYSFEEGAVCRITLPDYGLNMGRWYMVTKFIWHQASAKWPSQWSGPCLKLLENDGVEYWYWRTKVTDPDGSIKTLELGRTKDSKSIRNEINTTFGSHQKALEADEDWAKMQVSRSQSVGLVADDNSMDSERLRPTWTCLDGFRKGVVQELHENLFWSNFAELTFHSDQNSASHLHSRYLDACGTKNVYQFSTHRNFTSSDTQTKSSINLSTAKTPPTPRPARKSYLFSIYQRFVVVLDPVKLSILVDQRTQAQPHHPSSTDQPFRPSNQHCPRISQAHHPPRPKTPTTTSPSPSSAYQPFRQSSHQLLLRAMDAQPADGASPQHSGPGSPPSDSEISESSSVDSWTDELITDEEAEEAMHFMGFEQERERDAKSGAFEGTGVYRHVPFGPAEGTGGGVGGSAGGVTGGAAGGWVGDEGGAAIVEAGEGMLGGGDGQLDEEFAAMGGDGVAEFGLFGGNFGFFGGNIPEWNPAIAGLQAAALMGLQQQEAQGGPEEDFDFDSDSDIDDPLPFPPANPNVGLFGGNFGFFGGNIPEWNPAIAGLQAAALMGLQQQEAQGEPEEDFDFDSDSDIDNPLPFPPANPILDQEGTDDEDWYWTTDEDQDEEEDEIDDILADGPLLVPAWSDDEDEEDPLPGTATQYSGQPEATLPLLPPVTLGQQTIHPHNHLRTVGAHQRFQQLTRISLFCERFRIFQHYINLIYTRRFPNQLATIAFRKSLDKDRIEMQAVIDLFWYYRTINDIKTVPLNDLKALRNKASRMDERIIPSLVSYNTPANPFPALLPVVALDDPRMDMVHGVAGHCWYNSPCRVRMLPEDTFKLVRRLLSGQHCFEE</sequence>
<name>A0A3N4HRK3_ASCIM</name>
<gene>
    <name evidence="2" type="ORF">BJ508DRAFT_331123</name>
</gene>
<dbReference type="AlphaFoldDB" id="A0A3N4HRK3"/>